<dbReference type="InterPro" id="IPR017926">
    <property type="entry name" value="GATASE"/>
</dbReference>
<evidence type="ECO:0000313" key="3">
    <source>
        <dbReference type="Proteomes" id="UP000248395"/>
    </source>
</evidence>
<reference evidence="2 3" key="1">
    <citation type="submission" date="2018-05" db="EMBL/GenBank/DDBJ databases">
        <title>Genomic Encyclopedia of Type Strains, Phase IV (KMG-IV): sequencing the most valuable type-strain genomes for metagenomic binning, comparative biology and taxonomic classification.</title>
        <authorList>
            <person name="Goeker M."/>
        </authorList>
    </citation>
    <scope>NUCLEOTIDE SEQUENCE [LARGE SCALE GENOMIC DNA]</scope>
    <source>
        <strain evidence="2 3">DSM 25134</strain>
    </source>
</reference>
<dbReference type="OrthoDB" id="9813383at2"/>
<dbReference type="Pfam" id="PF00117">
    <property type="entry name" value="GATase"/>
    <property type="match status" value="1"/>
</dbReference>
<dbReference type="PANTHER" id="PTHR42695">
    <property type="entry name" value="GLUTAMINE AMIDOTRANSFERASE YLR126C-RELATED"/>
    <property type="match status" value="1"/>
</dbReference>
<dbReference type="RefSeq" id="WP_110313025.1">
    <property type="nucleotide sequence ID" value="NZ_QJKC01000003.1"/>
</dbReference>
<evidence type="ECO:0000313" key="2">
    <source>
        <dbReference type="EMBL" id="PXX49845.1"/>
    </source>
</evidence>
<dbReference type="AlphaFoldDB" id="A0A318K6M8"/>
<dbReference type="GO" id="GO:0005829">
    <property type="term" value="C:cytosol"/>
    <property type="evidence" value="ECO:0007669"/>
    <property type="project" value="TreeGrafter"/>
</dbReference>
<dbReference type="Gene3D" id="3.40.50.880">
    <property type="match status" value="1"/>
</dbReference>
<protein>
    <submittedName>
        <fullName evidence="2">GMP synthase (Glutamine-hydrolysing)</fullName>
    </submittedName>
</protein>
<dbReference type="SUPFAM" id="SSF52317">
    <property type="entry name" value="Class I glutamine amidotransferase-like"/>
    <property type="match status" value="1"/>
</dbReference>
<dbReference type="InterPro" id="IPR044992">
    <property type="entry name" value="ChyE-like"/>
</dbReference>
<feature type="domain" description="Glutamine amidotransferase" evidence="1">
    <location>
        <begin position="22"/>
        <end position="189"/>
    </location>
</feature>
<dbReference type="Proteomes" id="UP000248395">
    <property type="component" value="Unassembled WGS sequence"/>
</dbReference>
<dbReference type="PROSITE" id="PS51273">
    <property type="entry name" value="GATASE_TYPE_1"/>
    <property type="match status" value="1"/>
</dbReference>
<comment type="caution">
    <text evidence="2">The sequence shown here is derived from an EMBL/GenBank/DDBJ whole genome shotgun (WGS) entry which is preliminary data.</text>
</comment>
<sequence>MQKIIIKTGRTYPALAAQLGDFENWIERELGAAPGEWRVVDVQRGEALPAVADCAGAVLTGSPAMVSDYEEWSVSTAAWLREAVAGNVPLLGICYGHQLLADALGGQVGYHPQGPEAGVVDIRLLPEAGQDPLLAGLPAAFPAAVIHWQSVTALPPGAVRLAANDFEANHAFRIGSAWGVQFHPEFDTAAMAAYLHHLAPALQAAGKSAEVLHQSLRPTPHAAGLLQRFARLLAHQAA</sequence>
<accession>A0A318K6M8</accession>
<dbReference type="CDD" id="cd01741">
    <property type="entry name" value="GATase1_1"/>
    <property type="match status" value="1"/>
</dbReference>
<name>A0A318K6M8_9NEIS</name>
<evidence type="ECO:0000259" key="1">
    <source>
        <dbReference type="Pfam" id="PF00117"/>
    </source>
</evidence>
<dbReference type="InterPro" id="IPR029062">
    <property type="entry name" value="Class_I_gatase-like"/>
</dbReference>
<dbReference type="EMBL" id="QJKC01000003">
    <property type="protein sequence ID" value="PXX49845.1"/>
    <property type="molecule type" value="Genomic_DNA"/>
</dbReference>
<keyword evidence="3" id="KW-1185">Reference proteome</keyword>
<organism evidence="2 3">
    <name type="scientific">Aquitalea magnusonii</name>
    <dbReference type="NCBI Taxonomy" id="332411"/>
    <lineage>
        <taxon>Bacteria</taxon>
        <taxon>Pseudomonadati</taxon>
        <taxon>Pseudomonadota</taxon>
        <taxon>Betaproteobacteria</taxon>
        <taxon>Neisseriales</taxon>
        <taxon>Chromobacteriaceae</taxon>
        <taxon>Aquitalea</taxon>
    </lineage>
</organism>
<dbReference type="PANTHER" id="PTHR42695:SF5">
    <property type="entry name" value="GLUTAMINE AMIDOTRANSFERASE YLR126C-RELATED"/>
    <property type="match status" value="1"/>
</dbReference>
<proteinExistence type="predicted"/>
<dbReference type="NCBIfam" id="NF006562">
    <property type="entry name" value="PRK09065.1"/>
    <property type="match status" value="1"/>
</dbReference>
<gene>
    <name evidence="2" type="ORF">DFR38_10318</name>
</gene>